<evidence type="ECO:0000313" key="1">
    <source>
        <dbReference type="EMBL" id="KAF2466535.1"/>
    </source>
</evidence>
<dbReference type="EMBL" id="MU003524">
    <property type="protein sequence ID" value="KAF2466535.1"/>
    <property type="molecule type" value="Genomic_DNA"/>
</dbReference>
<sequence length="161" mass="17935">MASVLDELLGVGLGRGATNSASLPESRCKHLSLAEEPLKVSLRPLAVDSVSANAEQLLLRAVRKSETVVPVNAKEVTLEHRTYQVSRENHTPSRDRLPEELIQGEISSPKKISKERKAPRRDMLPGETRSQERHAPRRRPLLGEESSKEKAPRREGLPREA</sequence>
<dbReference type="Proteomes" id="UP000799755">
    <property type="component" value="Unassembled WGS sequence"/>
</dbReference>
<evidence type="ECO:0000313" key="2">
    <source>
        <dbReference type="Proteomes" id="UP000799755"/>
    </source>
</evidence>
<reference evidence="1" key="1">
    <citation type="journal article" date="2020" name="Stud. Mycol.">
        <title>101 Dothideomycetes genomes: a test case for predicting lifestyles and emergence of pathogens.</title>
        <authorList>
            <person name="Haridas S."/>
            <person name="Albert R."/>
            <person name="Binder M."/>
            <person name="Bloem J."/>
            <person name="Labutti K."/>
            <person name="Salamov A."/>
            <person name="Andreopoulos B."/>
            <person name="Baker S."/>
            <person name="Barry K."/>
            <person name="Bills G."/>
            <person name="Bluhm B."/>
            <person name="Cannon C."/>
            <person name="Castanera R."/>
            <person name="Culley D."/>
            <person name="Daum C."/>
            <person name="Ezra D."/>
            <person name="Gonzalez J."/>
            <person name="Henrissat B."/>
            <person name="Kuo A."/>
            <person name="Liang C."/>
            <person name="Lipzen A."/>
            <person name="Lutzoni F."/>
            <person name="Magnuson J."/>
            <person name="Mondo S."/>
            <person name="Nolan M."/>
            <person name="Ohm R."/>
            <person name="Pangilinan J."/>
            <person name="Park H.-J."/>
            <person name="Ramirez L."/>
            <person name="Alfaro M."/>
            <person name="Sun H."/>
            <person name="Tritt A."/>
            <person name="Yoshinaga Y."/>
            <person name="Zwiers L.-H."/>
            <person name="Turgeon B."/>
            <person name="Goodwin S."/>
            <person name="Spatafora J."/>
            <person name="Crous P."/>
            <person name="Grigoriev I."/>
        </authorList>
    </citation>
    <scope>NUCLEOTIDE SEQUENCE</scope>
    <source>
        <strain evidence="1">ATCC 200398</strain>
    </source>
</reference>
<protein>
    <submittedName>
        <fullName evidence="1">Uncharacterized protein</fullName>
    </submittedName>
</protein>
<proteinExistence type="predicted"/>
<organism evidence="1 2">
    <name type="scientific">Lindgomyces ingoldianus</name>
    <dbReference type="NCBI Taxonomy" id="673940"/>
    <lineage>
        <taxon>Eukaryota</taxon>
        <taxon>Fungi</taxon>
        <taxon>Dikarya</taxon>
        <taxon>Ascomycota</taxon>
        <taxon>Pezizomycotina</taxon>
        <taxon>Dothideomycetes</taxon>
        <taxon>Pleosporomycetidae</taxon>
        <taxon>Pleosporales</taxon>
        <taxon>Lindgomycetaceae</taxon>
        <taxon>Lindgomyces</taxon>
    </lineage>
</organism>
<name>A0ACB6QK78_9PLEO</name>
<comment type="caution">
    <text evidence="1">The sequence shown here is derived from an EMBL/GenBank/DDBJ whole genome shotgun (WGS) entry which is preliminary data.</text>
</comment>
<accession>A0ACB6QK78</accession>
<gene>
    <name evidence="1" type="ORF">BDR25DRAFT_359427</name>
</gene>
<keyword evidence="2" id="KW-1185">Reference proteome</keyword>